<dbReference type="EMBL" id="CM035438">
    <property type="protein sequence ID" value="KAH7285517.1"/>
    <property type="molecule type" value="Genomic_DNA"/>
</dbReference>
<dbReference type="Proteomes" id="UP000825935">
    <property type="component" value="Chromosome 33"/>
</dbReference>
<dbReference type="OrthoDB" id="2019803at2759"/>
<feature type="compositionally biased region" description="Acidic residues" evidence="10">
    <location>
        <begin position="102"/>
        <end position="121"/>
    </location>
</feature>
<dbReference type="GO" id="GO:0006325">
    <property type="term" value="P:chromatin organization"/>
    <property type="evidence" value="ECO:0007669"/>
    <property type="project" value="UniProtKB-KW"/>
</dbReference>
<sequence>MEFWGVEVASGKPITCKPGPASYVHISQAAIGDSKNAKGNDRVILKVKVGTNEVVVGTLSQGKCDQTALDLIFEKDFVLSHTGSGSVYFCGYKTDAVRDEDMSSDEEDEFDVSDEGEEDDEKLQTKENGKPVMKVSKSPAPASKPAPKPAATTAKTDVPVVDARSKAKPVIAEKKKEMKEDEDNSDEEDDEEDEDEEEEEGESDEDEDMMASGSDEDLDSEEEDESDESSDEEQPMTAGKKRPGSAVAAPSAGKKNKIDTPGKVEGKSTAPAVTPKQQQSGKKDNLAKKTPGKEASTPTPAKKLGQYTCDSCKKNFNTENALSQHAAAKHK</sequence>
<dbReference type="InterPro" id="IPR013087">
    <property type="entry name" value="Znf_C2H2_type"/>
</dbReference>
<dbReference type="AlphaFoldDB" id="A0A8T2QND8"/>
<evidence type="ECO:0000256" key="4">
    <source>
        <dbReference type="ARBA" id="ARBA00022801"/>
    </source>
</evidence>
<evidence type="ECO:0000313" key="12">
    <source>
        <dbReference type="EMBL" id="KAH7285517.1"/>
    </source>
</evidence>
<feature type="region of interest" description="Disordered" evidence="10">
    <location>
        <begin position="98"/>
        <end position="307"/>
    </location>
</feature>
<accession>A0A8T2QND8</accession>
<dbReference type="Pfam" id="PF17800">
    <property type="entry name" value="NPL"/>
    <property type="match status" value="1"/>
</dbReference>
<dbReference type="OMA" id="EEYPFSE"/>
<keyword evidence="4" id="KW-0378">Hydrolase</keyword>
<evidence type="ECO:0000256" key="2">
    <source>
        <dbReference type="ARBA" id="ARBA00006673"/>
    </source>
</evidence>
<evidence type="ECO:0000256" key="7">
    <source>
        <dbReference type="ARBA" id="ARBA00023163"/>
    </source>
</evidence>
<evidence type="ECO:0000256" key="1">
    <source>
        <dbReference type="ARBA" id="ARBA00004604"/>
    </source>
</evidence>
<protein>
    <recommendedName>
        <fullName evidence="11">C2H2-type domain-containing protein</fullName>
    </recommendedName>
</protein>
<evidence type="ECO:0000259" key="11">
    <source>
        <dbReference type="PROSITE" id="PS50157"/>
    </source>
</evidence>
<keyword evidence="7" id="KW-0804">Transcription</keyword>
<reference evidence="12" key="1">
    <citation type="submission" date="2021-08" db="EMBL/GenBank/DDBJ databases">
        <title>WGS assembly of Ceratopteris richardii.</title>
        <authorList>
            <person name="Marchant D.B."/>
            <person name="Chen G."/>
            <person name="Jenkins J."/>
            <person name="Shu S."/>
            <person name="Leebens-Mack J."/>
            <person name="Grimwood J."/>
            <person name="Schmutz J."/>
            <person name="Soltis P."/>
            <person name="Soltis D."/>
            <person name="Chen Z.-H."/>
        </authorList>
    </citation>
    <scope>NUCLEOTIDE SEQUENCE</scope>
    <source>
        <strain evidence="12">Whitten #5841</strain>
        <tissue evidence="12">Leaf</tissue>
    </source>
</reference>
<organism evidence="12 13">
    <name type="scientific">Ceratopteris richardii</name>
    <name type="common">Triangle waterfern</name>
    <dbReference type="NCBI Taxonomy" id="49495"/>
    <lineage>
        <taxon>Eukaryota</taxon>
        <taxon>Viridiplantae</taxon>
        <taxon>Streptophyta</taxon>
        <taxon>Embryophyta</taxon>
        <taxon>Tracheophyta</taxon>
        <taxon>Polypodiopsida</taxon>
        <taxon>Polypodiidae</taxon>
        <taxon>Polypodiales</taxon>
        <taxon>Pteridineae</taxon>
        <taxon>Pteridaceae</taxon>
        <taxon>Parkerioideae</taxon>
        <taxon>Ceratopteris</taxon>
    </lineage>
</organism>
<keyword evidence="9" id="KW-0863">Zinc-finger</keyword>
<dbReference type="GO" id="GO:0016787">
    <property type="term" value="F:hydrolase activity"/>
    <property type="evidence" value="ECO:0007669"/>
    <property type="project" value="UniProtKB-KW"/>
</dbReference>
<dbReference type="GO" id="GO:0008270">
    <property type="term" value="F:zinc ion binding"/>
    <property type="evidence" value="ECO:0007669"/>
    <property type="project" value="UniProtKB-KW"/>
</dbReference>
<dbReference type="InterPro" id="IPR041232">
    <property type="entry name" value="NPL"/>
</dbReference>
<keyword evidence="6" id="KW-0805">Transcription regulation</keyword>
<dbReference type="FunFam" id="2.60.120.340:FF:000004">
    <property type="entry name" value="Histone deacetylase HDT1"/>
    <property type="match status" value="1"/>
</dbReference>
<dbReference type="PROSITE" id="PS50157">
    <property type="entry name" value="ZINC_FINGER_C2H2_2"/>
    <property type="match status" value="1"/>
</dbReference>
<evidence type="ECO:0000256" key="5">
    <source>
        <dbReference type="ARBA" id="ARBA00022853"/>
    </source>
</evidence>
<keyword evidence="9" id="KW-0862">Zinc</keyword>
<keyword evidence="9" id="KW-0479">Metal-binding</keyword>
<proteinExistence type="inferred from homology"/>
<dbReference type="GO" id="GO:0005730">
    <property type="term" value="C:nucleolus"/>
    <property type="evidence" value="ECO:0007669"/>
    <property type="project" value="UniProtKB-SubCell"/>
</dbReference>
<feature type="compositionally biased region" description="Acidic residues" evidence="10">
    <location>
        <begin position="180"/>
        <end position="234"/>
    </location>
</feature>
<dbReference type="Gene3D" id="2.60.120.340">
    <property type="entry name" value="Nucleoplasmin core domain"/>
    <property type="match status" value="1"/>
</dbReference>
<comment type="similarity">
    <text evidence="2">Belongs to the histone deacetylase HD2 family.</text>
</comment>
<feature type="compositionally biased region" description="Basic and acidic residues" evidence="10">
    <location>
        <begin position="256"/>
        <end position="266"/>
    </location>
</feature>
<evidence type="ECO:0000256" key="9">
    <source>
        <dbReference type="PROSITE-ProRule" id="PRU00042"/>
    </source>
</evidence>
<feature type="domain" description="C2H2-type" evidence="11">
    <location>
        <begin position="307"/>
        <end position="331"/>
    </location>
</feature>
<evidence type="ECO:0000256" key="3">
    <source>
        <dbReference type="ARBA" id="ARBA00022491"/>
    </source>
</evidence>
<comment type="subcellular location">
    <subcellularLocation>
        <location evidence="1">Nucleus</location>
        <location evidence="1">Nucleolus</location>
    </subcellularLocation>
</comment>
<evidence type="ECO:0000256" key="8">
    <source>
        <dbReference type="ARBA" id="ARBA00023242"/>
    </source>
</evidence>
<feature type="compositionally biased region" description="Low complexity" evidence="10">
    <location>
        <begin position="149"/>
        <end position="162"/>
    </location>
</feature>
<gene>
    <name evidence="12" type="ORF">KP509_33G031600</name>
</gene>
<evidence type="ECO:0000256" key="6">
    <source>
        <dbReference type="ARBA" id="ARBA00023015"/>
    </source>
</evidence>
<name>A0A8T2QND8_CERRI</name>
<comment type="caution">
    <text evidence="12">The sequence shown here is derived from an EMBL/GenBank/DDBJ whole genome shotgun (WGS) entry which is preliminary data.</text>
</comment>
<keyword evidence="5" id="KW-0156">Chromatin regulator</keyword>
<keyword evidence="13" id="KW-1185">Reference proteome</keyword>
<dbReference type="PROSITE" id="PS00028">
    <property type="entry name" value="ZINC_FINGER_C2H2_1"/>
    <property type="match status" value="1"/>
</dbReference>
<keyword evidence="8" id="KW-0539">Nucleus</keyword>
<evidence type="ECO:0000313" key="13">
    <source>
        <dbReference type="Proteomes" id="UP000825935"/>
    </source>
</evidence>
<keyword evidence="3" id="KW-0678">Repressor</keyword>
<evidence type="ECO:0000256" key="10">
    <source>
        <dbReference type="SAM" id="MobiDB-lite"/>
    </source>
</evidence>